<dbReference type="Pfam" id="PF00067">
    <property type="entry name" value="p450"/>
    <property type="match status" value="1"/>
</dbReference>
<evidence type="ECO:0000256" key="4">
    <source>
        <dbReference type="SAM" id="SignalP"/>
    </source>
</evidence>
<comment type="similarity">
    <text evidence="1">Belongs to the cytochrome P450 family.</text>
</comment>
<sequence>MISVAWTLYMLGLYSEVQAKVHEELTGYFGEDVDRHATLDDLKDMKYLITTWLLLSILVYNLTTLTDLVNSFTTCLQVVIALAERLFEVTSLRSTDPTGSASSCSLNDALGSSQTLRPPPKSLMGGYSECSRLSNETSNTVSYLRASDGAQS</sequence>
<dbReference type="GO" id="GO:0005506">
    <property type="term" value="F:iron ion binding"/>
    <property type="evidence" value="ECO:0007669"/>
    <property type="project" value="InterPro"/>
</dbReference>
<dbReference type="EMBL" id="BPLR01001580">
    <property type="protein sequence ID" value="GIZ03278.1"/>
    <property type="molecule type" value="Genomic_DNA"/>
</dbReference>
<keyword evidence="6" id="KW-1185">Reference proteome</keyword>
<feature type="signal peptide" evidence="4">
    <location>
        <begin position="1"/>
        <end position="19"/>
    </location>
</feature>
<dbReference type="AlphaFoldDB" id="A0AAV4Y8D1"/>
<proteinExistence type="inferred from homology"/>
<protein>
    <submittedName>
        <fullName evidence="5">Uncharacterized protein</fullName>
    </submittedName>
</protein>
<evidence type="ECO:0000313" key="5">
    <source>
        <dbReference type="EMBL" id="GIZ03278.1"/>
    </source>
</evidence>
<feature type="chain" id="PRO_5043539993" evidence="4">
    <location>
        <begin position="20"/>
        <end position="152"/>
    </location>
</feature>
<feature type="region of interest" description="Disordered" evidence="3">
    <location>
        <begin position="94"/>
        <end position="137"/>
    </location>
</feature>
<gene>
    <name evidence="5" type="ORF">CEXT_84201</name>
</gene>
<reference evidence="5 6" key="1">
    <citation type="submission" date="2021-06" db="EMBL/GenBank/DDBJ databases">
        <title>Caerostris extrusa draft genome.</title>
        <authorList>
            <person name="Kono N."/>
            <person name="Arakawa K."/>
        </authorList>
    </citation>
    <scope>NUCLEOTIDE SEQUENCE [LARGE SCALE GENOMIC DNA]</scope>
</reference>
<evidence type="ECO:0000256" key="3">
    <source>
        <dbReference type="SAM" id="MobiDB-lite"/>
    </source>
</evidence>
<dbReference type="GO" id="GO:0020037">
    <property type="term" value="F:heme binding"/>
    <property type="evidence" value="ECO:0007669"/>
    <property type="project" value="InterPro"/>
</dbReference>
<dbReference type="Gene3D" id="1.10.630.10">
    <property type="entry name" value="Cytochrome P450"/>
    <property type="match status" value="1"/>
</dbReference>
<evidence type="ECO:0000313" key="6">
    <source>
        <dbReference type="Proteomes" id="UP001054945"/>
    </source>
</evidence>
<organism evidence="5 6">
    <name type="scientific">Caerostris extrusa</name>
    <name type="common">Bark spider</name>
    <name type="synonym">Caerostris bankana</name>
    <dbReference type="NCBI Taxonomy" id="172846"/>
    <lineage>
        <taxon>Eukaryota</taxon>
        <taxon>Metazoa</taxon>
        <taxon>Ecdysozoa</taxon>
        <taxon>Arthropoda</taxon>
        <taxon>Chelicerata</taxon>
        <taxon>Arachnida</taxon>
        <taxon>Araneae</taxon>
        <taxon>Araneomorphae</taxon>
        <taxon>Entelegynae</taxon>
        <taxon>Araneoidea</taxon>
        <taxon>Araneidae</taxon>
        <taxon>Caerostris</taxon>
    </lineage>
</organism>
<evidence type="ECO:0000256" key="1">
    <source>
        <dbReference type="ARBA" id="ARBA00010617"/>
    </source>
</evidence>
<dbReference type="Proteomes" id="UP001054945">
    <property type="component" value="Unassembled WGS sequence"/>
</dbReference>
<feature type="compositionally biased region" description="Polar residues" evidence="3">
    <location>
        <begin position="94"/>
        <end position="116"/>
    </location>
</feature>
<dbReference type="GO" id="GO:0004497">
    <property type="term" value="F:monooxygenase activity"/>
    <property type="evidence" value="ECO:0007669"/>
    <property type="project" value="UniProtKB-KW"/>
</dbReference>
<dbReference type="InterPro" id="IPR001128">
    <property type="entry name" value="Cyt_P450"/>
</dbReference>
<name>A0AAV4Y8D1_CAEEX</name>
<evidence type="ECO:0000256" key="2">
    <source>
        <dbReference type="ARBA" id="ARBA00023033"/>
    </source>
</evidence>
<accession>A0AAV4Y8D1</accession>
<keyword evidence="4" id="KW-0732">Signal</keyword>
<keyword evidence="2" id="KW-0560">Oxidoreductase</keyword>
<dbReference type="GO" id="GO:0016705">
    <property type="term" value="F:oxidoreductase activity, acting on paired donors, with incorporation or reduction of molecular oxygen"/>
    <property type="evidence" value="ECO:0007669"/>
    <property type="project" value="InterPro"/>
</dbReference>
<dbReference type="InterPro" id="IPR036396">
    <property type="entry name" value="Cyt_P450_sf"/>
</dbReference>
<comment type="caution">
    <text evidence="5">The sequence shown here is derived from an EMBL/GenBank/DDBJ whole genome shotgun (WGS) entry which is preliminary data.</text>
</comment>
<keyword evidence="2" id="KW-0503">Monooxygenase</keyword>
<dbReference type="SUPFAM" id="SSF48264">
    <property type="entry name" value="Cytochrome P450"/>
    <property type="match status" value="1"/>
</dbReference>